<evidence type="ECO:0000256" key="1">
    <source>
        <dbReference type="SAM" id="SignalP"/>
    </source>
</evidence>
<evidence type="ECO:0000313" key="4">
    <source>
        <dbReference type="Proteomes" id="UP000175691"/>
    </source>
</evidence>
<evidence type="ECO:0000259" key="2">
    <source>
        <dbReference type="Pfam" id="PF14534"/>
    </source>
</evidence>
<dbReference type="InterPro" id="IPR032710">
    <property type="entry name" value="NTF2-like_dom_sf"/>
</dbReference>
<feature type="chain" id="PRO_5009209818" evidence="1">
    <location>
        <begin position="23"/>
        <end position="150"/>
    </location>
</feature>
<comment type="caution">
    <text evidence="3">The sequence shown here is derived from an EMBL/GenBank/DDBJ whole genome shotgun (WGS) entry which is preliminary data.</text>
</comment>
<name>A0A1E7ZFD4_9ALTE</name>
<dbReference type="OrthoDB" id="9802489at2"/>
<gene>
    <name evidence="3" type="ORF">BFC18_04445</name>
</gene>
<dbReference type="Gene3D" id="3.10.450.50">
    <property type="match status" value="1"/>
</dbReference>
<reference evidence="3 4" key="1">
    <citation type="submission" date="2016-08" db="EMBL/GenBank/DDBJ databases">
        <authorList>
            <person name="Seilhamer J.J."/>
        </authorList>
    </citation>
    <scope>NUCLEOTIDE SEQUENCE [LARGE SCALE GENOMIC DNA]</scope>
    <source>
        <strain evidence="3 4">KCTC 42603</strain>
    </source>
</reference>
<evidence type="ECO:0000313" key="3">
    <source>
        <dbReference type="EMBL" id="OFC72209.1"/>
    </source>
</evidence>
<dbReference type="RefSeq" id="WP_070123739.1">
    <property type="nucleotide sequence ID" value="NZ_MDHN01000007.1"/>
</dbReference>
<dbReference type="AlphaFoldDB" id="A0A1E7ZFD4"/>
<organism evidence="3 4">
    <name type="scientific">Alteromonas confluentis</name>
    <dbReference type="NCBI Taxonomy" id="1656094"/>
    <lineage>
        <taxon>Bacteria</taxon>
        <taxon>Pseudomonadati</taxon>
        <taxon>Pseudomonadota</taxon>
        <taxon>Gammaproteobacteria</taxon>
        <taxon>Alteromonadales</taxon>
        <taxon>Alteromonadaceae</taxon>
        <taxon>Alteromonas/Salinimonas group</taxon>
        <taxon>Alteromonas</taxon>
    </lineage>
</organism>
<dbReference type="SUPFAM" id="SSF54427">
    <property type="entry name" value="NTF2-like"/>
    <property type="match status" value="1"/>
</dbReference>
<keyword evidence="4" id="KW-1185">Reference proteome</keyword>
<feature type="signal peptide" evidence="1">
    <location>
        <begin position="1"/>
        <end position="22"/>
    </location>
</feature>
<dbReference type="Proteomes" id="UP000175691">
    <property type="component" value="Unassembled WGS sequence"/>
</dbReference>
<keyword evidence="1" id="KW-0732">Signal</keyword>
<dbReference type="EMBL" id="MDHN01000007">
    <property type="protein sequence ID" value="OFC72209.1"/>
    <property type="molecule type" value="Genomic_DNA"/>
</dbReference>
<dbReference type="STRING" id="1656094.BFC18_04445"/>
<dbReference type="Pfam" id="PF14534">
    <property type="entry name" value="DUF4440"/>
    <property type="match status" value="1"/>
</dbReference>
<protein>
    <submittedName>
        <fullName evidence="3">DUF4440 domain-containing protein</fullName>
    </submittedName>
</protein>
<feature type="domain" description="DUF4440" evidence="2">
    <location>
        <begin position="31"/>
        <end position="134"/>
    </location>
</feature>
<sequence length="150" mass="17140">MTKIKLLIIFLVSYSFTQLAFADDTAEQLEALSDSKWEWMAAKEIAPLQQLFHPNAKFVHMSGSWKTDRELEIIKSGSIWYKKAAIHDRATEVVGDTGVVWSRITLTAHVRGNDVENEFTVTEVFSKVDGDWKILGLTFSKVRDTHEIEH</sequence>
<dbReference type="InterPro" id="IPR027843">
    <property type="entry name" value="DUF4440"/>
</dbReference>
<accession>A0A1E7ZFD4</accession>
<proteinExistence type="predicted"/>